<evidence type="ECO:0000256" key="6">
    <source>
        <dbReference type="ARBA" id="ARBA00022454"/>
    </source>
</evidence>
<accession>A0AAF0F578</accession>
<keyword evidence="13" id="KW-0539">Nucleus</keyword>
<evidence type="ECO:0000256" key="12">
    <source>
        <dbReference type="ARBA" id="ARBA00023212"/>
    </source>
</evidence>
<dbReference type="GO" id="GO:0072686">
    <property type="term" value="C:mitotic spindle"/>
    <property type="evidence" value="ECO:0007669"/>
    <property type="project" value="InterPro"/>
</dbReference>
<sequence length="470" mass="51867">MAGAPAGEPIAVGEQLMQLDQAITLTLQEIDENFSQAHQVITSRILPAIREYEASCAKTWVGARFWKQFFEASAQVSLSQQPLDEVEEYVEEPQDESVHDTHVEADDDDSAQDSHPMQTPPRLSYSIYAPNEDSSPVPAPELESPFQRLKRDVERSRIEDETQRMHASDLSVSMANDPSVALSEVPTSSSPLKWRHPSDPARTRRRSSARPRVSIVGGEQTINPFAPDEKRDWNGIADLRKTPLRNAHTYHVSRAAGDDESLPEGMSPPAAASYSMPKQKYRQTPAKEAARLVVDDVLRSVHDEVPSQPTPARSGRRKSVVGTPLTKRTPGRSRRDSLPTPPTITKSVRPGAEGELPGMLDKMLDLEENESESDSNESDEDMASAPMPNTSAQQSGNSRSIDDDTLFGLARRTPSERAEANRSLSGAVRRTSEELRLLGQVDAMGTVHRGRSLTERDDTYSQPSPTPYGK</sequence>
<evidence type="ECO:0000256" key="4">
    <source>
        <dbReference type="ARBA" id="ARBA00010731"/>
    </source>
</evidence>
<keyword evidence="14" id="KW-0131">Cell cycle</keyword>
<protein>
    <recommendedName>
        <fullName evidence="5">DASH complex subunit ASK1</fullName>
    </recommendedName>
</protein>
<feature type="region of interest" description="Disordered" evidence="16">
    <location>
        <begin position="300"/>
        <end position="470"/>
    </location>
</feature>
<evidence type="ECO:0000313" key="17">
    <source>
        <dbReference type="EMBL" id="WFD40802.1"/>
    </source>
</evidence>
<dbReference type="Pfam" id="PF08655">
    <property type="entry name" value="DASH_Ask1"/>
    <property type="match status" value="1"/>
</dbReference>
<name>A0AAF0F578_9BASI</name>
<dbReference type="Proteomes" id="UP001217754">
    <property type="component" value="Chromosome 8"/>
</dbReference>
<evidence type="ECO:0000256" key="5">
    <source>
        <dbReference type="ARBA" id="ARBA00014520"/>
    </source>
</evidence>
<dbReference type="PANTHER" id="PTHR28200">
    <property type="entry name" value="DASH COMPLEX SUBUNIT ASK1"/>
    <property type="match status" value="1"/>
</dbReference>
<feature type="compositionally biased region" description="Acidic residues" evidence="16">
    <location>
        <begin position="366"/>
        <end position="382"/>
    </location>
</feature>
<evidence type="ECO:0000256" key="11">
    <source>
        <dbReference type="ARBA" id="ARBA00022838"/>
    </source>
</evidence>
<keyword evidence="12" id="KW-0206">Cytoskeleton</keyword>
<reference evidence="17" key="1">
    <citation type="submission" date="2023-03" db="EMBL/GenBank/DDBJ databases">
        <title>Mating type loci evolution in Malassezia.</title>
        <authorList>
            <person name="Coelho M.A."/>
        </authorList>
    </citation>
    <scope>NUCLEOTIDE SEQUENCE</scope>
    <source>
        <strain evidence="17">CBS 9431</strain>
    </source>
</reference>
<comment type="similarity">
    <text evidence="4">Belongs to the DASH complex ASK1 family.</text>
</comment>
<evidence type="ECO:0000256" key="15">
    <source>
        <dbReference type="ARBA" id="ARBA00023328"/>
    </source>
</evidence>
<evidence type="ECO:0000313" key="18">
    <source>
        <dbReference type="Proteomes" id="UP001217754"/>
    </source>
</evidence>
<comment type="subcellular location">
    <subcellularLocation>
        <location evidence="3">Chromosome</location>
        <location evidence="3">Centromere</location>
        <location evidence="3">Kinetochore</location>
    </subcellularLocation>
    <subcellularLocation>
        <location evidence="2">Cytoplasm</location>
        <location evidence="2">Cytoskeleton</location>
        <location evidence="2">Spindle</location>
    </subcellularLocation>
    <subcellularLocation>
        <location evidence="1">Nucleus</location>
    </subcellularLocation>
</comment>
<dbReference type="RefSeq" id="XP_060123699.1">
    <property type="nucleotide sequence ID" value="XM_060267716.1"/>
</dbReference>
<evidence type="ECO:0000256" key="8">
    <source>
        <dbReference type="ARBA" id="ARBA00022618"/>
    </source>
</evidence>
<evidence type="ECO:0000256" key="16">
    <source>
        <dbReference type="SAM" id="MobiDB-lite"/>
    </source>
</evidence>
<organism evidence="17 18">
    <name type="scientific">Malassezia japonica</name>
    <dbReference type="NCBI Taxonomy" id="223818"/>
    <lineage>
        <taxon>Eukaryota</taxon>
        <taxon>Fungi</taxon>
        <taxon>Dikarya</taxon>
        <taxon>Basidiomycota</taxon>
        <taxon>Ustilaginomycotina</taxon>
        <taxon>Malasseziomycetes</taxon>
        <taxon>Malasseziales</taxon>
        <taxon>Malasseziaceae</taxon>
        <taxon>Malassezia</taxon>
    </lineage>
</organism>
<evidence type="ECO:0000256" key="13">
    <source>
        <dbReference type="ARBA" id="ARBA00023242"/>
    </source>
</evidence>
<keyword evidence="10" id="KW-0498">Mitosis</keyword>
<dbReference type="EMBL" id="CP119965">
    <property type="protein sequence ID" value="WFD40802.1"/>
    <property type="molecule type" value="Genomic_DNA"/>
</dbReference>
<keyword evidence="6" id="KW-0158">Chromosome</keyword>
<evidence type="ECO:0000256" key="2">
    <source>
        <dbReference type="ARBA" id="ARBA00004186"/>
    </source>
</evidence>
<keyword evidence="15" id="KW-0137">Centromere</keyword>
<dbReference type="AlphaFoldDB" id="A0AAF0F578"/>
<feature type="compositionally biased region" description="Polar residues" evidence="16">
    <location>
        <begin position="387"/>
        <end position="399"/>
    </location>
</feature>
<evidence type="ECO:0000256" key="9">
    <source>
        <dbReference type="ARBA" id="ARBA00022701"/>
    </source>
</evidence>
<dbReference type="PANTHER" id="PTHR28200:SF1">
    <property type="entry name" value="DASH COMPLEX SUBUNIT ASK1"/>
    <property type="match status" value="1"/>
</dbReference>
<gene>
    <name evidence="17" type="primary">ASK1</name>
    <name evidence="17" type="ORF">MJAP1_003791</name>
</gene>
<evidence type="ECO:0000256" key="10">
    <source>
        <dbReference type="ARBA" id="ARBA00022776"/>
    </source>
</evidence>
<feature type="region of interest" description="Disordered" evidence="16">
    <location>
        <begin position="83"/>
        <end position="231"/>
    </location>
</feature>
<keyword evidence="8" id="KW-0132">Cell division</keyword>
<dbReference type="GO" id="GO:0042729">
    <property type="term" value="C:DASH complex"/>
    <property type="evidence" value="ECO:0007669"/>
    <property type="project" value="InterPro"/>
</dbReference>
<evidence type="ECO:0000256" key="3">
    <source>
        <dbReference type="ARBA" id="ARBA00004629"/>
    </source>
</evidence>
<feature type="compositionally biased region" description="Basic and acidic residues" evidence="16">
    <location>
        <begin position="149"/>
        <end position="167"/>
    </location>
</feature>
<keyword evidence="9" id="KW-0493">Microtubule</keyword>
<dbReference type="GO" id="GO:0044732">
    <property type="term" value="C:mitotic spindle pole body"/>
    <property type="evidence" value="ECO:0007669"/>
    <property type="project" value="TreeGrafter"/>
</dbReference>
<dbReference type="GO" id="GO:0005874">
    <property type="term" value="C:microtubule"/>
    <property type="evidence" value="ECO:0007669"/>
    <property type="project" value="UniProtKB-KW"/>
</dbReference>
<dbReference type="InterPro" id="IPR013964">
    <property type="entry name" value="DASH_Ask1"/>
</dbReference>
<keyword evidence="11" id="KW-0995">Kinetochore</keyword>
<keyword evidence="7" id="KW-0963">Cytoplasm</keyword>
<keyword evidence="18" id="KW-1185">Reference proteome</keyword>
<feature type="compositionally biased region" description="Acidic residues" evidence="16">
    <location>
        <begin position="84"/>
        <end position="95"/>
    </location>
</feature>
<dbReference type="GO" id="GO:0008608">
    <property type="term" value="P:attachment of spindle microtubules to kinetochore"/>
    <property type="evidence" value="ECO:0007669"/>
    <property type="project" value="InterPro"/>
</dbReference>
<proteinExistence type="inferred from homology"/>
<dbReference type="GO" id="GO:0051301">
    <property type="term" value="P:cell division"/>
    <property type="evidence" value="ECO:0007669"/>
    <property type="project" value="UniProtKB-KW"/>
</dbReference>
<evidence type="ECO:0000256" key="1">
    <source>
        <dbReference type="ARBA" id="ARBA00004123"/>
    </source>
</evidence>
<dbReference type="GeneID" id="85227442"/>
<evidence type="ECO:0000256" key="7">
    <source>
        <dbReference type="ARBA" id="ARBA00022490"/>
    </source>
</evidence>
<feature type="region of interest" description="Disordered" evidence="16">
    <location>
        <begin position="253"/>
        <end position="288"/>
    </location>
</feature>
<evidence type="ECO:0000256" key="14">
    <source>
        <dbReference type="ARBA" id="ARBA00023306"/>
    </source>
</evidence>